<evidence type="ECO:0000259" key="11">
    <source>
        <dbReference type="Pfam" id="PF05649"/>
    </source>
</evidence>
<keyword evidence="5" id="KW-0479">Metal-binding</keyword>
<keyword evidence="6" id="KW-0378">Hydrolase</keyword>
<dbReference type="CDD" id="cd08662">
    <property type="entry name" value="M13"/>
    <property type="match status" value="1"/>
</dbReference>
<dbReference type="Gene3D" id="1.10.1380.10">
    <property type="entry name" value="Neutral endopeptidase , domain2"/>
    <property type="match status" value="1"/>
</dbReference>
<evidence type="ECO:0000256" key="6">
    <source>
        <dbReference type="ARBA" id="ARBA00022801"/>
    </source>
</evidence>
<dbReference type="GO" id="GO:0005886">
    <property type="term" value="C:plasma membrane"/>
    <property type="evidence" value="ECO:0007669"/>
    <property type="project" value="UniProtKB-SubCell"/>
</dbReference>
<dbReference type="PANTHER" id="PTHR11733">
    <property type="entry name" value="ZINC METALLOPROTEASE FAMILY M13 NEPRILYSIN-RELATED"/>
    <property type="match status" value="1"/>
</dbReference>
<dbReference type="SUPFAM" id="SSF55486">
    <property type="entry name" value="Metalloproteases ('zincins'), catalytic domain"/>
    <property type="match status" value="1"/>
</dbReference>
<dbReference type="PRINTS" id="PR00786">
    <property type="entry name" value="NEPRILYSIN"/>
</dbReference>
<evidence type="ECO:0000259" key="10">
    <source>
        <dbReference type="Pfam" id="PF01431"/>
    </source>
</evidence>
<evidence type="ECO:0000256" key="7">
    <source>
        <dbReference type="ARBA" id="ARBA00022833"/>
    </source>
</evidence>
<name>A0AAN7SR79_9COLE</name>
<feature type="domain" description="Peptidase M13 N-terminal" evidence="11">
    <location>
        <begin position="60"/>
        <end position="450"/>
    </location>
</feature>
<dbReference type="InterPro" id="IPR042089">
    <property type="entry name" value="Peptidase_M13_dom_2"/>
</dbReference>
<dbReference type="InterPro" id="IPR018497">
    <property type="entry name" value="Peptidase_M13_C"/>
</dbReference>
<comment type="cofactor">
    <cofactor evidence="1">
        <name>Zn(2+)</name>
        <dbReference type="ChEBI" id="CHEBI:29105"/>
    </cofactor>
</comment>
<keyword evidence="7" id="KW-0862">Zinc</keyword>
<dbReference type="GO" id="GO:0004222">
    <property type="term" value="F:metalloendopeptidase activity"/>
    <property type="evidence" value="ECO:0007669"/>
    <property type="project" value="InterPro"/>
</dbReference>
<dbReference type="PANTHER" id="PTHR11733:SF224">
    <property type="entry name" value="NEPRILYSIN-2"/>
    <property type="match status" value="1"/>
</dbReference>
<keyword evidence="13" id="KW-1185">Reference proteome</keyword>
<dbReference type="AlphaFoldDB" id="A0AAN7SR79"/>
<dbReference type="InterPro" id="IPR008753">
    <property type="entry name" value="Peptidase_M13_N"/>
</dbReference>
<evidence type="ECO:0008006" key="14">
    <source>
        <dbReference type="Google" id="ProtNLM"/>
    </source>
</evidence>
<sequence>MMDKSNQILVTLTLLISVTTSATINDFGSKKCLETSTCNSETCQQVSQKLLENLDQTENPCDDFYQFACGGYMKSKKIPDDKPEISTLSEMNVYVINQLYSIFKKPIDANEPATFKLAKHFYNVCMNTHATEENNLKTARKLLKEFGGWPVIEGASWKENEFDWKKLTYKFREYGFAVNRFLGIGVAPNVKNSSQNIVIFDDADLPLNRQNLEGDFSDPIVKLYYNYLVDLAVLFGANKETALSQMKDVIEFLLELGKITTSPEDRRNVTATTNIMTVAELQQRFPYMNWLNFINNVIAIPGIQINENDIVDVGSPKFINNIETLLNKTPKKTQANYLISVAVASIAYTLNEKARNREFQLNQEASGIKVEEPRWNVCLNLATLKLKTAIGALYARTFFKQNSKSGVQLMVSNLHLKLMKMLNEADWMDEETRKKALEKASFVESHVGYPPELMDDKIIDEYYAQLKPSDDYLEFVINIQKFDSDNKFKRVREKVQKGYWVDISGTNEINAFYNRGENSIILPAGILQGMIFGIERPQAMNFGAIGFIIGHELTHGFDDVGKQANKDGQLENWWSESTSVNYAQKAECLIKQYSSYKSTKLNLTLNGVITQGENIADNGGAKLAYDTYQSWLKHYGDDKCLPNINYTQNQLFWIALANAWCTSTRDEKLKNDILVSDHPPAYFRVMGVTTNSKHFANDFDCPLGSRMNPVHKCTFW</sequence>
<feature type="domain" description="Peptidase M13 C-terminal" evidence="10">
    <location>
        <begin position="510"/>
        <end position="714"/>
    </location>
</feature>
<dbReference type="EMBL" id="JARPUR010000003">
    <property type="protein sequence ID" value="KAK4879930.1"/>
    <property type="molecule type" value="Genomic_DNA"/>
</dbReference>
<evidence type="ECO:0000256" key="9">
    <source>
        <dbReference type="SAM" id="SignalP"/>
    </source>
</evidence>
<evidence type="ECO:0000256" key="5">
    <source>
        <dbReference type="ARBA" id="ARBA00022723"/>
    </source>
</evidence>
<dbReference type="InterPro" id="IPR024079">
    <property type="entry name" value="MetalloPept_cat_dom_sf"/>
</dbReference>
<proteinExistence type="inferred from homology"/>
<evidence type="ECO:0000256" key="4">
    <source>
        <dbReference type="ARBA" id="ARBA00022670"/>
    </source>
</evidence>
<comment type="similarity">
    <text evidence="3">Belongs to the peptidase M13 family.</text>
</comment>
<dbReference type="PROSITE" id="PS51885">
    <property type="entry name" value="NEPRILYSIN"/>
    <property type="match status" value="1"/>
</dbReference>
<evidence type="ECO:0000256" key="8">
    <source>
        <dbReference type="ARBA" id="ARBA00023049"/>
    </source>
</evidence>
<protein>
    <recommendedName>
        <fullName evidence="14">Neprilysin</fullName>
    </recommendedName>
</protein>
<keyword evidence="8" id="KW-0482">Metalloprotease</keyword>
<comment type="caution">
    <text evidence="12">The sequence shown here is derived from an EMBL/GenBank/DDBJ whole genome shotgun (WGS) entry which is preliminary data.</text>
</comment>
<accession>A0AAN7SR79</accession>
<feature type="signal peptide" evidence="9">
    <location>
        <begin position="1"/>
        <end position="21"/>
    </location>
</feature>
<evidence type="ECO:0000256" key="2">
    <source>
        <dbReference type="ARBA" id="ARBA00004401"/>
    </source>
</evidence>
<gene>
    <name evidence="12" type="ORF">RN001_008076</name>
</gene>
<keyword evidence="4" id="KW-0645">Protease</keyword>
<keyword evidence="9" id="KW-0732">Signal</keyword>
<dbReference type="Pfam" id="PF01431">
    <property type="entry name" value="Peptidase_M13"/>
    <property type="match status" value="1"/>
</dbReference>
<dbReference type="Pfam" id="PF05649">
    <property type="entry name" value="Peptidase_M13_N"/>
    <property type="match status" value="1"/>
</dbReference>
<comment type="subcellular location">
    <subcellularLocation>
        <location evidence="2">Cell membrane</location>
        <topology evidence="2">Single-pass type II membrane protein</topology>
    </subcellularLocation>
</comment>
<dbReference type="InterPro" id="IPR000718">
    <property type="entry name" value="Peptidase_M13"/>
</dbReference>
<evidence type="ECO:0000256" key="3">
    <source>
        <dbReference type="ARBA" id="ARBA00007357"/>
    </source>
</evidence>
<reference evidence="13" key="1">
    <citation type="submission" date="2023-01" db="EMBL/GenBank/DDBJ databases">
        <title>Key to firefly adult light organ development and bioluminescence: homeobox transcription factors regulate luciferase expression and transportation to peroxisome.</title>
        <authorList>
            <person name="Fu X."/>
        </authorList>
    </citation>
    <scope>NUCLEOTIDE SEQUENCE [LARGE SCALE GENOMIC DNA]</scope>
</reference>
<dbReference type="GO" id="GO:0046872">
    <property type="term" value="F:metal ion binding"/>
    <property type="evidence" value="ECO:0007669"/>
    <property type="project" value="UniProtKB-KW"/>
</dbReference>
<evidence type="ECO:0000256" key="1">
    <source>
        <dbReference type="ARBA" id="ARBA00001947"/>
    </source>
</evidence>
<evidence type="ECO:0000313" key="13">
    <source>
        <dbReference type="Proteomes" id="UP001353858"/>
    </source>
</evidence>
<dbReference type="Gene3D" id="3.40.390.10">
    <property type="entry name" value="Collagenase (Catalytic Domain)"/>
    <property type="match status" value="1"/>
</dbReference>
<evidence type="ECO:0000313" key="12">
    <source>
        <dbReference type="EMBL" id="KAK4879930.1"/>
    </source>
</evidence>
<feature type="chain" id="PRO_5042884723" description="Neprilysin" evidence="9">
    <location>
        <begin position="22"/>
        <end position="716"/>
    </location>
</feature>
<dbReference type="GO" id="GO:0016485">
    <property type="term" value="P:protein processing"/>
    <property type="evidence" value="ECO:0007669"/>
    <property type="project" value="TreeGrafter"/>
</dbReference>
<dbReference type="Proteomes" id="UP001353858">
    <property type="component" value="Unassembled WGS sequence"/>
</dbReference>
<organism evidence="12 13">
    <name type="scientific">Aquatica leii</name>
    <dbReference type="NCBI Taxonomy" id="1421715"/>
    <lineage>
        <taxon>Eukaryota</taxon>
        <taxon>Metazoa</taxon>
        <taxon>Ecdysozoa</taxon>
        <taxon>Arthropoda</taxon>
        <taxon>Hexapoda</taxon>
        <taxon>Insecta</taxon>
        <taxon>Pterygota</taxon>
        <taxon>Neoptera</taxon>
        <taxon>Endopterygota</taxon>
        <taxon>Coleoptera</taxon>
        <taxon>Polyphaga</taxon>
        <taxon>Elateriformia</taxon>
        <taxon>Elateroidea</taxon>
        <taxon>Lampyridae</taxon>
        <taxon>Luciolinae</taxon>
        <taxon>Aquatica</taxon>
    </lineage>
</organism>